<feature type="binding site" evidence="1">
    <location>
        <position position="338"/>
    </location>
    <ligand>
        <name>Zn(2+)</name>
        <dbReference type="ChEBI" id="CHEBI:29105"/>
    </ligand>
</feature>
<dbReference type="EMBL" id="BMIR01000028">
    <property type="protein sequence ID" value="GGE54990.1"/>
    <property type="molecule type" value="Genomic_DNA"/>
</dbReference>
<sequence>MAVTDEANVSIIDFEFSIYEPIEIKPIKSGTPGFIAPWINVDSPATKKDDWYAVTQTIFTMNTLTTPVKGMSNSSKIKLLKYINSNTEPSSFYQAHANIEIANTFIKEVLNNPQEDWSGPGAAWSLHNGMAGIVQIAALLHMHSPQHNIKESTISKYISVLHKSVNSVESQANGLHFGHGGYGLSVFLAGVAWSRDNWLKKATDIVLKSCESQLLTPKYFDWTHGSAGLLHTALIIYNHTGDTRFLDLICRLEDQLLTNSTYFGKSLFWRSEIGKQHYLGFAHEIAGIGYALSSSYQITGNSDARSAVSNIFNTLSATHRNSNWSTSVEDGEQQFYWCHGSPGIIHFLISASVWERDALSLANQVATKMNFMNGMPPLCRCHGIISLTAAYQDLYRATENKIYHENVCDTLVYINELREPGQTRPGWRGDMYKVDNPSLMTGSLGVAYSILQKAYNLPDPILLREHLPYKNECIDKNNLLLKSH</sequence>
<dbReference type="Pfam" id="PF05147">
    <property type="entry name" value="LANC_like"/>
    <property type="match status" value="1"/>
</dbReference>
<dbReference type="PRINTS" id="PR01950">
    <property type="entry name" value="LANCSUPER"/>
</dbReference>
<dbReference type="SUPFAM" id="SSF56112">
    <property type="entry name" value="Protein kinase-like (PK-like)"/>
    <property type="match status" value="1"/>
</dbReference>
<accession>A0A8J2YMG9</accession>
<gene>
    <name evidence="2" type="ORF">GCM10011391_37430</name>
</gene>
<proteinExistence type="predicted"/>
<dbReference type="PANTHER" id="PTHR12736:SF21">
    <property type="entry name" value="LANC-LIKE PROTEIN 2"/>
    <property type="match status" value="1"/>
</dbReference>
<feature type="binding site" evidence="1">
    <location>
        <position position="382"/>
    </location>
    <ligand>
        <name>Zn(2+)</name>
        <dbReference type="ChEBI" id="CHEBI:29105"/>
    </ligand>
</feature>
<evidence type="ECO:0000313" key="2">
    <source>
        <dbReference type="EMBL" id="GGE54990.1"/>
    </source>
</evidence>
<evidence type="ECO:0000313" key="3">
    <source>
        <dbReference type="Proteomes" id="UP000628775"/>
    </source>
</evidence>
<dbReference type="Gene3D" id="1.50.10.10">
    <property type="match status" value="1"/>
</dbReference>
<keyword evidence="3" id="KW-1185">Reference proteome</keyword>
<evidence type="ECO:0000256" key="1">
    <source>
        <dbReference type="PIRSR" id="PIRSR607822-1"/>
    </source>
</evidence>
<organism evidence="2 3">
    <name type="scientific">Pullulanibacillus camelliae</name>
    <dbReference type="NCBI Taxonomy" id="1707096"/>
    <lineage>
        <taxon>Bacteria</taxon>
        <taxon>Bacillati</taxon>
        <taxon>Bacillota</taxon>
        <taxon>Bacilli</taxon>
        <taxon>Bacillales</taxon>
        <taxon>Sporolactobacillaceae</taxon>
        <taxon>Pullulanibacillus</taxon>
    </lineage>
</organism>
<dbReference type="SUPFAM" id="SSF158745">
    <property type="entry name" value="LanC-like"/>
    <property type="match status" value="1"/>
</dbReference>
<dbReference type="InterPro" id="IPR011009">
    <property type="entry name" value="Kinase-like_dom_sf"/>
</dbReference>
<dbReference type="GO" id="GO:0005886">
    <property type="term" value="C:plasma membrane"/>
    <property type="evidence" value="ECO:0007669"/>
    <property type="project" value="TreeGrafter"/>
</dbReference>
<dbReference type="AlphaFoldDB" id="A0A8J2YMG9"/>
<protein>
    <submittedName>
        <fullName evidence="2">Uncharacterized protein</fullName>
    </submittedName>
</protein>
<dbReference type="GO" id="GO:0005975">
    <property type="term" value="P:carbohydrate metabolic process"/>
    <property type="evidence" value="ECO:0007669"/>
    <property type="project" value="InterPro"/>
</dbReference>
<reference evidence="2" key="2">
    <citation type="submission" date="2020-09" db="EMBL/GenBank/DDBJ databases">
        <authorList>
            <person name="Sun Q."/>
            <person name="Zhou Y."/>
        </authorList>
    </citation>
    <scope>NUCLEOTIDE SEQUENCE</scope>
    <source>
        <strain evidence="2">CGMCC 1.15371</strain>
    </source>
</reference>
<dbReference type="InterPro" id="IPR007822">
    <property type="entry name" value="LANC-like"/>
</dbReference>
<dbReference type="InterPro" id="IPR012341">
    <property type="entry name" value="6hp_glycosidase-like_sf"/>
</dbReference>
<comment type="caution">
    <text evidence="2">The sequence shown here is derived from an EMBL/GenBank/DDBJ whole genome shotgun (WGS) entry which is preliminary data.</text>
</comment>
<dbReference type="GO" id="GO:0031179">
    <property type="term" value="P:peptide modification"/>
    <property type="evidence" value="ECO:0007669"/>
    <property type="project" value="InterPro"/>
</dbReference>
<feature type="binding site" evidence="1">
    <location>
        <position position="381"/>
    </location>
    <ligand>
        <name>Zn(2+)</name>
        <dbReference type="ChEBI" id="CHEBI:29105"/>
    </ligand>
</feature>
<keyword evidence="1" id="KW-0862">Zinc</keyword>
<keyword evidence="1" id="KW-0479">Metal-binding</keyword>
<dbReference type="PANTHER" id="PTHR12736">
    <property type="entry name" value="LANC-LIKE PROTEIN"/>
    <property type="match status" value="1"/>
</dbReference>
<dbReference type="Proteomes" id="UP000628775">
    <property type="component" value="Unassembled WGS sequence"/>
</dbReference>
<reference evidence="2" key="1">
    <citation type="journal article" date="2014" name="Int. J. Syst. Evol. Microbiol.">
        <title>Complete genome sequence of Corynebacterium casei LMG S-19264T (=DSM 44701T), isolated from a smear-ripened cheese.</title>
        <authorList>
            <consortium name="US DOE Joint Genome Institute (JGI-PGF)"/>
            <person name="Walter F."/>
            <person name="Albersmeier A."/>
            <person name="Kalinowski J."/>
            <person name="Ruckert C."/>
        </authorList>
    </citation>
    <scope>NUCLEOTIDE SEQUENCE</scope>
    <source>
        <strain evidence="2">CGMCC 1.15371</strain>
    </source>
</reference>
<name>A0A8J2YMG9_9BACL</name>
<dbReference type="SMART" id="SM01260">
    <property type="entry name" value="LANC_like"/>
    <property type="match status" value="1"/>
</dbReference>
<dbReference type="RefSeq" id="WP_188698440.1">
    <property type="nucleotide sequence ID" value="NZ_BMIR01000028.1"/>
</dbReference>
<dbReference type="GO" id="GO:0046872">
    <property type="term" value="F:metal ion binding"/>
    <property type="evidence" value="ECO:0007669"/>
    <property type="project" value="UniProtKB-KW"/>
</dbReference>